<comment type="similarity">
    <text evidence="1">Belongs to the membrane fusion protein (MFP) (TC 8.A.1) family.</text>
</comment>
<dbReference type="GO" id="GO:0015562">
    <property type="term" value="F:efflux transmembrane transporter activity"/>
    <property type="evidence" value="ECO:0007669"/>
    <property type="project" value="InterPro"/>
</dbReference>
<dbReference type="InterPro" id="IPR058624">
    <property type="entry name" value="MdtA-like_HH"/>
</dbReference>
<dbReference type="PROSITE" id="PS51257">
    <property type="entry name" value="PROKAR_LIPOPROTEIN"/>
    <property type="match status" value="1"/>
</dbReference>
<evidence type="ECO:0000313" key="7">
    <source>
        <dbReference type="EMBL" id="SHK55903.1"/>
    </source>
</evidence>
<dbReference type="Pfam" id="PF25876">
    <property type="entry name" value="HH_MFP_RND"/>
    <property type="match status" value="1"/>
</dbReference>
<dbReference type="Pfam" id="PF25989">
    <property type="entry name" value="YknX_C"/>
    <property type="match status" value="1"/>
</dbReference>
<dbReference type="Gene3D" id="2.40.50.100">
    <property type="match status" value="1"/>
</dbReference>
<dbReference type="EMBL" id="FRAJ01000026">
    <property type="protein sequence ID" value="SHK55903.1"/>
    <property type="molecule type" value="Genomic_DNA"/>
</dbReference>
<dbReference type="Pfam" id="PF25954">
    <property type="entry name" value="Beta-barrel_RND_2"/>
    <property type="match status" value="1"/>
</dbReference>
<dbReference type="Gene3D" id="2.40.30.170">
    <property type="match status" value="1"/>
</dbReference>
<proteinExistence type="inferred from homology"/>
<dbReference type="InterPro" id="IPR058792">
    <property type="entry name" value="Beta-barrel_RND_2"/>
</dbReference>
<dbReference type="SUPFAM" id="SSF111369">
    <property type="entry name" value="HlyD-like secretion proteins"/>
    <property type="match status" value="1"/>
</dbReference>
<evidence type="ECO:0000259" key="4">
    <source>
        <dbReference type="Pfam" id="PF25876"/>
    </source>
</evidence>
<feature type="domain" description="YknX-like C-terminal permuted SH3-like" evidence="6">
    <location>
        <begin position="305"/>
        <end position="372"/>
    </location>
</feature>
<dbReference type="AlphaFoldDB" id="A0A1M6TG42"/>
<evidence type="ECO:0000313" key="8">
    <source>
        <dbReference type="Proteomes" id="UP000184082"/>
    </source>
</evidence>
<dbReference type="STRING" id="1121266.SAMN02745883_02339"/>
<reference evidence="7 8" key="1">
    <citation type="submission" date="2016-11" db="EMBL/GenBank/DDBJ databases">
        <authorList>
            <person name="Jaros S."/>
            <person name="Januszkiewicz K."/>
            <person name="Wedrychowicz H."/>
        </authorList>
    </citation>
    <scope>NUCLEOTIDE SEQUENCE [LARGE SCALE GENOMIC DNA]</scope>
    <source>
        <strain evidence="7 8">DSM 14501</strain>
    </source>
</reference>
<accession>A0A1M6TG42</accession>
<evidence type="ECO:0000256" key="1">
    <source>
        <dbReference type="ARBA" id="ARBA00009477"/>
    </source>
</evidence>
<dbReference type="InterPro" id="IPR058637">
    <property type="entry name" value="YknX-like_C"/>
</dbReference>
<dbReference type="GO" id="GO:1990281">
    <property type="term" value="C:efflux pump complex"/>
    <property type="evidence" value="ECO:0007669"/>
    <property type="project" value="TreeGrafter"/>
</dbReference>
<dbReference type="Proteomes" id="UP000184082">
    <property type="component" value="Unassembled WGS sequence"/>
</dbReference>
<keyword evidence="8" id="KW-1185">Reference proteome</keyword>
<dbReference type="Gene3D" id="1.10.287.470">
    <property type="entry name" value="Helix hairpin bin"/>
    <property type="match status" value="1"/>
</dbReference>
<dbReference type="Gene3D" id="2.40.420.20">
    <property type="match status" value="1"/>
</dbReference>
<gene>
    <name evidence="7" type="ORF">SAMN02745883_02339</name>
</gene>
<feature type="domain" description="CusB-like beta-barrel" evidence="5">
    <location>
        <begin position="226"/>
        <end position="298"/>
    </location>
</feature>
<dbReference type="NCBIfam" id="TIGR01730">
    <property type="entry name" value="RND_mfp"/>
    <property type="match status" value="1"/>
</dbReference>
<dbReference type="InterPro" id="IPR006143">
    <property type="entry name" value="RND_pump_MFP"/>
</dbReference>
<feature type="coiled-coil region" evidence="3">
    <location>
        <begin position="100"/>
        <end position="184"/>
    </location>
</feature>
<organism evidence="7 8">
    <name type="scientific">Caminicella sporogenes DSM 14501</name>
    <dbReference type="NCBI Taxonomy" id="1121266"/>
    <lineage>
        <taxon>Bacteria</taxon>
        <taxon>Bacillati</taxon>
        <taxon>Bacillota</taxon>
        <taxon>Clostridia</taxon>
        <taxon>Peptostreptococcales</taxon>
        <taxon>Caminicellaceae</taxon>
        <taxon>Caminicella</taxon>
    </lineage>
</organism>
<evidence type="ECO:0000259" key="6">
    <source>
        <dbReference type="Pfam" id="PF25989"/>
    </source>
</evidence>
<evidence type="ECO:0000256" key="3">
    <source>
        <dbReference type="SAM" id="Coils"/>
    </source>
</evidence>
<protein>
    <submittedName>
        <fullName evidence="7">RND family efflux transporter, MFP subunit</fullName>
    </submittedName>
</protein>
<feature type="domain" description="Multidrug resistance protein MdtA-like alpha-helical hairpin" evidence="4">
    <location>
        <begin position="122"/>
        <end position="186"/>
    </location>
</feature>
<keyword evidence="2" id="KW-0813">Transport</keyword>
<name>A0A1M6TG42_9FIRM</name>
<evidence type="ECO:0000256" key="2">
    <source>
        <dbReference type="ARBA" id="ARBA00022448"/>
    </source>
</evidence>
<sequence length="378" mass="41970">MKKAIILFLAIFLVVGLSSCGKKAKEPVVKVKIQKEVEPVEVEKVAKRDIAISYTLSGKLSGVEDVVIMSEISFPTKVKKVNVKLGDKVSKGQVLFMLDDEDIRKQIEKAKAAYELANRNLESQREQIENAKINFDRIKKLYKEGAVSKQQYEQAKLKASDKLIEVLKAQVNQAKVSLDQAYSQLEKTIVKSPINGYAAAINVQENEFITSSQPAMRIVNTDKLTVNFGVSENIINKIKKNMEVNVKVQVATDKILKGIVKAVSPIPDDRAGIYPVEVEIDNKDGLIKPGMFAEITFDIEKAEKVLSVPSEAVKDIDGKKYVYVVINDVAMLKEVEIGIENGKFTQIISGLTENDKVIVKGQDYIENGQKVAIVRGEK</sequence>
<dbReference type="PANTHER" id="PTHR30469">
    <property type="entry name" value="MULTIDRUG RESISTANCE PROTEIN MDTA"/>
    <property type="match status" value="1"/>
</dbReference>
<dbReference type="PANTHER" id="PTHR30469:SF15">
    <property type="entry name" value="HLYD FAMILY OF SECRETION PROTEINS"/>
    <property type="match status" value="1"/>
</dbReference>
<dbReference type="RefSeq" id="WP_072968726.1">
    <property type="nucleotide sequence ID" value="NZ_FRAJ01000026.1"/>
</dbReference>
<dbReference type="FunFam" id="2.40.420.20:FF:000006">
    <property type="entry name" value="RND family efflux transporter MFP subunit"/>
    <property type="match status" value="1"/>
</dbReference>
<evidence type="ECO:0000259" key="5">
    <source>
        <dbReference type="Pfam" id="PF25954"/>
    </source>
</evidence>
<keyword evidence="3" id="KW-0175">Coiled coil</keyword>